<name>A0A168GAV6_CORDF</name>
<dbReference type="AlphaFoldDB" id="A0A168GAV6"/>
<organism evidence="2 3">
    <name type="scientific">Akanthomyces lecanii RCEF 1005</name>
    <dbReference type="NCBI Taxonomy" id="1081108"/>
    <lineage>
        <taxon>Eukaryota</taxon>
        <taxon>Fungi</taxon>
        <taxon>Dikarya</taxon>
        <taxon>Ascomycota</taxon>
        <taxon>Pezizomycotina</taxon>
        <taxon>Sordariomycetes</taxon>
        <taxon>Hypocreomycetidae</taxon>
        <taxon>Hypocreales</taxon>
        <taxon>Cordycipitaceae</taxon>
        <taxon>Akanthomyces</taxon>
        <taxon>Cordyceps confragosa</taxon>
    </lineage>
</organism>
<feature type="compositionally biased region" description="Low complexity" evidence="1">
    <location>
        <begin position="448"/>
        <end position="458"/>
    </location>
</feature>
<proteinExistence type="predicted"/>
<keyword evidence="3" id="KW-1185">Reference proteome</keyword>
<feature type="compositionally biased region" description="Basic residues" evidence="1">
    <location>
        <begin position="160"/>
        <end position="169"/>
    </location>
</feature>
<evidence type="ECO:0000313" key="3">
    <source>
        <dbReference type="Proteomes" id="UP000076881"/>
    </source>
</evidence>
<reference evidence="2 3" key="1">
    <citation type="journal article" date="2016" name="Genome Biol. Evol.">
        <title>Divergent and convergent evolution of fungal pathogenicity.</title>
        <authorList>
            <person name="Shang Y."/>
            <person name="Xiao G."/>
            <person name="Zheng P."/>
            <person name="Cen K."/>
            <person name="Zhan S."/>
            <person name="Wang C."/>
        </authorList>
    </citation>
    <scope>NUCLEOTIDE SEQUENCE [LARGE SCALE GENOMIC DNA]</scope>
    <source>
        <strain evidence="2 3">RCEF 1005</strain>
    </source>
</reference>
<feature type="compositionally biased region" description="Polar residues" evidence="1">
    <location>
        <begin position="481"/>
        <end position="504"/>
    </location>
</feature>
<dbReference type="EMBL" id="AZHF01000004">
    <property type="protein sequence ID" value="OAA76254.1"/>
    <property type="molecule type" value="Genomic_DNA"/>
</dbReference>
<feature type="compositionally biased region" description="Low complexity" evidence="1">
    <location>
        <begin position="282"/>
        <end position="296"/>
    </location>
</feature>
<gene>
    <name evidence="2" type="ORF">LEL_05938</name>
</gene>
<sequence>MALKKNSGPMLFCEWVIGGPLPAARRARKPKPPKPKPAPPPPPRDVIRVEVTTDDEKEEDTLKIIFPRSGRAASPAAVEEKAVEAVVKKVRFEEGKKSAKKSAMKQLKNDESDSSATLAESSSDGDSSDAPSKDDDKRGQASSDESESDGEPHPTCKCSRCVRRRKKNGKEKASKSKECESDDSAATDSASEDEQPKQKEPKKSNKKQQENQQSYKKEKDEGKKKETSDTDDEASESGKETTDEEKETKPAMTKAEKKKAAAAEKNKKEEKAAKISENEKISAPASRSSPSDSYPSTFPGPHARRPNLIAPIRAQVVQTEDVVETPDDPPPNAFYDAAANIMRVYYGPVYGNHNPQSQSLYPRREAAGRPLPVGMPHPMQNPYYYGFQNVPGYDQNGMPVAGEWSNGNGGPFGQQQQPGFPPFVVNSMFKQQQGQGGQYTKGAFSRTSPVAPAAPSVSQADDRAGGNNVLPTTNIDEKKTTSPYYTPSKTATELRNNSHRSSPAKSVAVAPDSDANAPAWDSAPPAPPAQDASAWDDGATSTNNNNNNDSWENNNGGGNTKDAWPTTDNNNNASAGDTWENSNSNANTGGGDSWNAAPSGSGGGGDVWEAAQADSTNVGPGMSVPGSWDSIPASTAPAPAWGDPSAAQSTSGAADVW</sequence>
<dbReference type="Proteomes" id="UP000076881">
    <property type="component" value="Unassembled WGS sequence"/>
</dbReference>
<evidence type="ECO:0000313" key="2">
    <source>
        <dbReference type="EMBL" id="OAA76254.1"/>
    </source>
</evidence>
<feature type="compositionally biased region" description="Basic residues" evidence="1">
    <location>
        <begin position="25"/>
        <end position="34"/>
    </location>
</feature>
<feature type="compositionally biased region" description="Polar residues" evidence="1">
    <location>
        <begin position="646"/>
        <end position="657"/>
    </location>
</feature>
<feature type="compositionally biased region" description="Low complexity" evidence="1">
    <location>
        <begin position="114"/>
        <end position="130"/>
    </location>
</feature>
<evidence type="ECO:0000256" key="1">
    <source>
        <dbReference type="SAM" id="MobiDB-lite"/>
    </source>
</evidence>
<feature type="compositionally biased region" description="Pro residues" evidence="1">
    <location>
        <begin position="35"/>
        <end position="44"/>
    </location>
</feature>
<protein>
    <submittedName>
        <fullName evidence="2">Uncharacterized protein</fullName>
    </submittedName>
</protein>
<dbReference type="OrthoDB" id="4870848at2759"/>
<feature type="region of interest" description="Disordered" evidence="1">
    <location>
        <begin position="431"/>
        <end position="657"/>
    </location>
</feature>
<accession>A0A168GAV6</accession>
<feature type="compositionally biased region" description="Basic and acidic residues" evidence="1">
    <location>
        <begin position="194"/>
        <end position="228"/>
    </location>
</feature>
<feature type="compositionally biased region" description="Acidic residues" evidence="1">
    <location>
        <begin position="180"/>
        <end position="193"/>
    </location>
</feature>
<feature type="region of interest" description="Disordered" evidence="1">
    <location>
        <begin position="23"/>
        <end position="79"/>
    </location>
</feature>
<feature type="compositionally biased region" description="Polar residues" evidence="1">
    <location>
        <begin position="566"/>
        <end position="587"/>
    </location>
</feature>
<feature type="region of interest" description="Disordered" evidence="1">
    <location>
        <begin position="93"/>
        <end position="309"/>
    </location>
</feature>
<comment type="caution">
    <text evidence="2">The sequence shown here is derived from an EMBL/GenBank/DDBJ whole genome shotgun (WGS) entry which is preliminary data.</text>
</comment>
<feature type="compositionally biased region" description="Basic and acidic residues" evidence="1">
    <location>
        <begin position="170"/>
        <end position="179"/>
    </location>
</feature>
<feature type="compositionally biased region" description="Basic and acidic residues" evidence="1">
    <location>
        <begin position="236"/>
        <end position="280"/>
    </location>
</feature>
<feature type="compositionally biased region" description="Low complexity" evidence="1">
    <location>
        <begin position="510"/>
        <end position="554"/>
    </location>
</feature>
<dbReference type="STRING" id="1081108.A0A168GAV6"/>